<reference evidence="3 4" key="1">
    <citation type="journal article" date="2021" name="Sci. Rep.">
        <title>Genome sequencing of the multicellular alga Astrephomene provides insights into convergent evolution of germ-soma differentiation.</title>
        <authorList>
            <person name="Yamashita S."/>
            <person name="Yamamoto K."/>
            <person name="Matsuzaki R."/>
            <person name="Suzuki S."/>
            <person name="Yamaguchi H."/>
            <person name="Hirooka S."/>
            <person name="Minakuchi Y."/>
            <person name="Miyagishima S."/>
            <person name="Kawachi M."/>
            <person name="Toyoda A."/>
            <person name="Nozaki H."/>
        </authorList>
    </citation>
    <scope>NUCLEOTIDE SEQUENCE [LARGE SCALE GENOMIC DNA]</scope>
    <source>
        <strain evidence="3 4">NIES-4017</strain>
    </source>
</reference>
<feature type="compositionally biased region" description="Low complexity" evidence="2">
    <location>
        <begin position="919"/>
        <end position="942"/>
    </location>
</feature>
<feature type="compositionally biased region" description="Low complexity" evidence="2">
    <location>
        <begin position="65"/>
        <end position="79"/>
    </location>
</feature>
<protein>
    <submittedName>
        <fullName evidence="3">Uncharacterized protein</fullName>
    </submittedName>
</protein>
<dbReference type="AlphaFoldDB" id="A0AAD3HKA5"/>
<feature type="compositionally biased region" description="Acidic residues" evidence="2">
    <location>
        <begin position="862"/>
        <end position="873"/>
    </location>
</feature>
<feature type="compositionally biased region" description="Low complexity" evidence="2">
    <location>
        <begin position="464"/>
        <end position="473"/>
    </location>
</feature>
<feature type="compositionally biased region" description="Low complexity" evidence="2">
    <location>
        <begin position="1024"/>
        <end position="1039"/>
    </location>
</feature>
<name>A0AAD3HKA5_9CHLO</name>
<feature type="compositionally biased region" description="Basic and acidic residues" evidence="2">
    <location>
        <begin position="818"/>
        <end position="828"/>
    </location>
</feature>
<dbReference type="GO" id="GO:0006887">
    <property type="term" value="P:exocytosis"/>
    <property type="evidence" value="ECO:0007669"/>
    <property type="project" value="InterPro"/>
</dbReference>
<proteinExistence type="predicted"/>
<feature type="region of interest" description="Disordered" evidence="2">
    <location>
        <begin position="1055"/>
        <end position="1074"/>
    </location>
</feature>
<feature type="region of interest" description="Disordered" evidence="2">
    <location>
        <begin position="396"/>
        <end position="422"/>
    </location>
</feature>
<feature type="compositionally biased region" description="Low complexity" evidence="2">
    <location>
        <begin position="218"/>
        <end position="238"/>
    </location>
</feature>
<feature type="compositionally biased region" description="Low complexity" evidence="2">
    <location>
        <begin position="713"/>
        <end position="741"/>
    </location>
</feature>
<feature type="compositionally biased region" description="Low complexity" evidence="2">
    <location>
        <begin position="761"/>
        <end position="779"/>
    </location>
</feature>
<feature type="non-terminal residue" evidence="3">
    <location>
        <position position="1118"/>
    </location>
</feature>
<evidence type="ECO:0000313" key="4">
    <source>
        <dbReference type="Proteomes" id="UP001054857"/>
    </source>
</evidence>
<evidence type="ECO:0000256" key="1">
    <source>
        <dbReference type="ARBA" id="ARBA00022448"/>
    </source>
</evidence>
<feature type="compositionally biased region" description="Basic and acidic residues" evidence="2">
    <location>
        <begin position="520"/>
        <end position="529"/>
    </location>
</feature>
<dbReference type="PANTHER" id="PTHR21426:SF12">
    <property type="entry name" value="EXOCYST COMPLEX COMPONENT 8"/>
    <property type="match status" value="1"/>
</dbReference>
<dbReference type="EMBL" id="BMAR01000006">
    <property type="protein sequence ID" value="GFR43803.1"/>
    <property type="molecule type" value="Genomic_DNA"/>
</dbReference>
<dbReference type="GO" id="GO:0006893">
    <property type="term" value="P:Golgi to plasma membrane transport"/>
    <property type="evidence" value="ECO:0007669"/>
    <property type="project" value="TreeGrafter"/>
</dbReference>
<organism evidence="3 4">
    <name type="scientific">Astrephomene gubernaculifera</name>
    <dbReference type="NCBI Taxonomy" id="47775"/>
    <lineage>
        <taxon>Eukaryota</taxon>
        <taxon>Viridiplantae</taxon>
        <taxon>Chlorophyta</taxon>
        <taxon>core chlorophytes</taxon>
        <taxon>Chlorophyceae</taxon>
        <taxon>CS clade</taxon>
        <taxon>Chlamydomonadales</taxon>
        <taxon>Astrephomenaceae</taxon>
        <taxon>Astrephomene</taxon>
    </lineage>
</organism>
<feature type="compositionally biased region" description="Acidic residues" evidence="2">
    <location>
        <begin position="542"/>
        <end position="554"/>
    </location>
</feature>
<evidence type="ECO:0000313" key="3">
    <source>
        <dbReference type="EMBL" id="GFR43803.1"/>
    </source>
</evidence>
<accession>A0AAD3HKA5</accession>
<sequence length="1118" mass="114316">ALLGCHSLRVRAAQQHLLKQHSTAGGDPDGVEYSGGLAQRTFLAIGAAVEDVRAVFPSNLPPPSAAASSSSFSSSTTSGGTKGRGGSSSKSTGEMTHGSEDIAAAMLPAVSALLVEWAAEEARQCGALLRRHALTPFATTGAAVGALLCCGLALVFCATLELSHGLALRAVFQEELWPQIEAIVRRHLQRLRDEAAAAASLDATNAALQALASATTPPAAAAGPSGSSSGAPLLPDLATGQQQSPSPAMQIHLPVLFPLPGAIATPPAAAAGLTSLPMLLPELRALAEGLAPLASVHAVAVLRSGVMAAFGAVCEQVHGSLARLKSSNAGAGGRDVATHGSLLATYVSKAERHLRAFAEADVQVALEPLGGLIGPVAPPELLLPSLEPITELLASLPQPAPEPQPSAPQQQQPAAVLLQPQSSSGLMDRICAELEADRRERERDGRRSKVRPLSSSQDGGVGAPGVAVVARAGEMGAGEPQDEEEEEEEVTAAGRGLGGAANKPESAEVVAKQRQQSVGREGRLRKAAEGTRTQPGRLVRFEEEEEEEDDDGSEGELAVGLARRRKEEGAGRVVSTADTSTSTALRRPPRTSTEEGAAAAAAAVSSSSAAAVTSGRGSGETTTRAAAAPAAAAAVTAAEDAAAVVPRRRPQLRQWGADGDDDATIATAVAAQATAAPAAASAEAPRSRSRGRNRPRPAAEGEDWQETPPAWGELEPQRQQQPEQHPKVAVAATAATPTRAEPVVRPKAHDEGYMSRAALQAATAGTNRTTRASEAASATVSFGSSQGSMVSRQRGQRQQEQPQDRTADTMAPLRGRGRLAEGREKEQEKEVEEEEARVQQLQPRMQRGRFARPMGRGGLSDSDGEGATAEDDVLERWRRRRGRANAGSADTDKPDAADQAPEALRGPPRRPLPPPLPAQPLSQAEVRSGAAAAAAGQEVSSVGAGGSSGEKPGGRRARQPAADAPVASDEEETAGGSVPAARRTVELPGGVEGRQTAALTARRTRNTDEAAAAQAAQVEEEEQAAAPSSSRPVGAGAAGGAVVARPRTAAVLEGTYGAGGSGARTGPSQTKKPANRFGVVLSDDDEEEQGVLRAARGFRGARHAGGGGSRAAAAAGAG</sequence>
<evidence type="ECO:0000256" key="2">
    <source>
        <dbReference type="SAM" id="MobiDB-lite"/>
    </source>
</evidence>
<feature type="compositionally biased region" description="Low complexity" evidence="2">
    <location>
        <begin position="407"/>
        <end position="422"/>
    </location>
</feature>
<feature type="compositionally biased region" description="Pro residues" evidence="2">
    <location>
        <begin position="909"/>
        <end position="918"/>
    </location>
</feature>
<dbReference type="GO" id="GO:0008104">
    <property type="term" value="P:intracellular protein localization"/>
    <property type="evidence" value="ECO:0007669"/>
    <property type="project" value="TreeGrafter"/>
</dbReference>
<feature type="compositionally biased region" description="Basic and acidic residues" evidence="2">
    <location>
        <begin position="742"/>
        <end position="753"/>
    </location>
</feature>
<dbReference type="GO" id="GO:0000145">
    <property type="term" value="C:exocyst"/>
    <property type="evidence" value="ECO:0007669"/>
    <property type="project" value="InterPro"/>
</dbReference>
<feature type="compositionally biased region" description="Low complexity" evidence="2">
    <location>
        <begin position="664"/>
        <end position="684"/>
    </location>
</feature>
<feature type="compositionally biased region" description="Polar residues" evidence="2">
    <location>
        <begin position="780"/>
        <end position="791"/>
    </location>
</feature>
<feature type="region of interest" description="Disordered" evidence="2">
    <location>
        <begin position="436"/>
        <end position="1039"/>
    </location>
</feature>
<feature type="non-terminal residue" evidence="3">
    <location>
        <position position="1"/>
    </location>
</feature>
<feature type="region of interest" description="Disordered" evidence="2">
    <location>
        <begin position="218"/>
        <end position="245"/>
    </location>
</feature>
<feature type="compositionally biased region" description="Low complexity" evidence="2">
    <location>
        <begin position="792"/>
        <end position="801"/>
    </location>
</feature>
<dbReference type="Proteomes" id="UP001054857">
    <property type="component" value="Unassembled WGS sequence"/>
</dbReference>
<feature type="compositionally biased region" description="Acidic residues" evidence="2">
    <location>
        <begin position="480"/>
        <end position="490"/>
    </location>
</feature>
<feature type="compositionally biased region" description="Low complexity" evidence="2">
    <location>
        <begin position="575"/>
        <end position="645"/>
    </location>
</feature>
<gene>
    <name evidence="3" type="ORF">Agub_g4927</name>
</gene>
<dbReference type="PANTHER" id="PTHR21426">
    <property type="entry name" value="EXOCYST COMPLEX COMPONENT 8"/>
    <property type="match status" value="1"/>
</dbReference>
<dbReference type="InterPro" id="IPR033961">
    <property type="entry name" value="Exo84"/>
</dbReference>
<comment type="caution">
    <text evidence="3">The sequence shown here is derived from an EMBL/GenBank/DDBJ whole genome shotgun (WGS) entry which is preliminary data.</text>
</comment>
<feature type="region of interest" description="Disordered" evidence="2">
    <location>
        <begin position="63"/>
        <end position="96"/>
    </location>
</feature>
<keyword evidence="1" id="KW-0813">Transport</keyword>
<feature type="compositionally biased region" description="Basic and acidic residues" evidence="2">
    <location>
        <begin position="436"/>
        <end position="447"/>
    </location>
</feature>
<keyword evidence="4" id="KW-1185">Reference proteome</keyword>